<evidence type="ECO:0000256" key="5">
    <source>
        <dbReference type="ARBA" id="ARBA00023242"/>
    </source>
</evidence>
<keyword evidence="1" id="KW-0479">Metal-binding</keyword>
<name>A0A8H4N8D1_9PEZI</name>
<keyword evidence="5" id="KW-0539">Nucleus</keyword>
<keyword evidence="3" id="KW-0238">DNA-binding</keyword>
<evidence type="ECO:0000256" key="2">
    <source>
        <dbReference type="ARBA" id="ARBA00023015"/>
    </source>
</evidence>
<evidence type="ECO:0000259" key="7">
    <source>
        <dbReference type="Pfam" id="PF08493"/>
    </source>
</evidence>
<comment type="caution">
    <text evidence="8">The sequence shown here is derived from an EMBL/GenBank/DDBJ whole genome shotgun (WGS) entry which is preliminary data.</text>
</comment>
<keyword evidence="9" id="KW-1185">Reference proteome</keyword>
<evidence type="ECO:0000256" key="4">
    <source>
        <dbReference type="ARBA" id="ARBA00023163"/>
    </source>
</evidence>
<feature type="region of interest" description="Disordered" evidence="6">
    <location>
        <begin position="1"/>
        <end position="34"/>
    </location>
</feature>
<dbReference type="OrthoDB" id="2328572at2759"/>
<feature type="compositionally biased region" description="Basic and acidic residues" evidence="6">
    <location>
        <begin position="1"/>
        <end position="11"/>
    </location>
</feature>
<evidence type="ECO:0000313" key="9">
    <source>
        <dbReference type="Proteomes" id="UP000572817"/>
    </source>
</evidence>
<proteinExistence type="predicted"/>
<dbReference type="EMBL" id="WWBZ02000012">
    <property type="protein sequence ID" value="KAF4311023.1"/>
    <property type="molecule type" value="Genomic_DNA"/>
</dbReference>
<dbReference type="InterPro" id="IPR013700">
    <property type="entry name" value="AflR"/>
</dbReference>
<accession>A0A8H4N8D1</accession>
<evidence type="ECO:0000313" key="8">
    <source>
        <dbReference type="EMBL" id="KAF4311023.1"/>
    </source>
</evidence>
<dbReference type="Proteomes" id="UP000572817">
    <property type="component" value="Unassembled WGS sequence"/>
</dbReference>
<dbReference type="GO" id="GO:0006355">
    <property type="term" value="P:regulation of DNA-templated transcription"/>
    <property type="evidence" value="ECO:0007669"/>
    <property type="project" value="InterPro"/>
</dbReference>
<feature type="domain" description="Aflatoxin regulatory protein" evidence="7">
    <location>
        <begin position="126"/>
        <end position="175"/>
    </location>
</feature>
<organism evidence="8 9">
    <name type="scientific">Botryosphaeria dothidea</name>
    <dbReference type="NCBI Taxonomy" id="55169"/>
    <lineage>
        <taxon>Eukaryota</taxon>
        <taxon>Fungi</taxon>
        <taxon>Dikarya</taxon>
        <taxon>Ascomycota</taxon>
        <taxon>Pezizomycotina</taxon>
        <taxon>Dothideomycetes</taxon>
        <taxon>Dothideomycetes incertae sedis</taxon>
        <taxon>Botryosphaeriales</taxon>
        <taxon>Botryosphaeriaceae</taxon>
        <taxon>Botryosphaeria</taxon>
    </lineage>
</organism>
<evidence type="ECO:0000256" key="6">
    <source>
        <dbReference type="SAM" id="MobiDB-lite"/>
    </source>
</evidence>
<evidence type="ECO:0000256" key="1">
    <source>
        <dbReference type="ARBA" id="ARBA00022723"/>
    </source>
</evidence>
<evidence type="ECO:0000256" key="3">
    <source>
        <dbReference type="ARBA" id="ARBA00023125"/>
    </source>
</evidence>
<protein>
    <recommendedName>
        <fullName evidence="7">Aflatoxin regulatory protein domain-containing protein</fullName>
    </recommendedName>
</protein>
<dbReference type="GO" id="GO:0046872">
    <property type="term" value="F:metal ion binding"/>
    <property type="evidence" value="ECO:0007669"/>
    <property type="project" value="UniProtKB-KW"/>
</dbReference>
<dbReference type="GO" id="GO:0003677">
    <property type="term" value="F:DNA binding"/>
    <property type="evidence" value="ECO:0007669"/>
    <property type="project" value="UniProtKB-KW"/>
</dbReference>
<dbReference type="Pfam" id="PF08493">
    <property type="entry name" value="AflR"/>
    <property type="match status" value="1"/>
</dbReference>
<dbReference type="GO" id="GO:0045122">
    <property type="term" value="P:aflatoxin biosynthetic process"/>
    <property type="evidence" value="ECO:0007669"/>
    <property type="project" value="InterPro"/>
</dbReference>
<keyword evidence="4" id="KW-0804">Transcription</keyword>
<gene>
    <name evidence="8" type="ORF">GTA08_BOTSDO13435</name>
</gene>
<dbReference type="GO" id="GO:0005634">
    <property type="term" value="C:nucleus"/>
    <property type="evidence" value="ECO:0007669"/>
    <property type="project" value="InterPro"/>
</dbReference>
<dbReference type="AlphaFoldDB" id="A0A8H4N8D1"/>
<sequence>MTDYPTPREFKTSSPSYSSSDAPPRNESTSSEITETTDNVMGLDQMLLDLEPAPFELESIEWSDGHTLYTPQNKTSPAQHVIEAYPERIFSPIEDPEEHLVAGCDCLPEITRMMENPQQRGFICEKTIDELLQQNKSALQSLSNALICKAPHDTSWLPFSYLLLQRVVASYADAWFMGFIPSAAVGGTTSFQSFLRPGEPNIWLGSFAIDQEDCDALKRRLIFLEVQKIIPLLDKLEQRSCKDPTSSEGLKKRHCLSMQTFLRVGTQNLIDQLAEAS</sequence>
<reference evidence="8" key="1">
    <citation type="submission" date="2020-04" db="EMBL/GenBank/DDBJ databases">
        <title>Genome Assembly and Annotation of Botryosphaeria dothidea sdau 11-99, a Latent Pathogen of Apple Fruit Ring Rot in China.</title>
        <authorList>
            <person name="Yu C."/>
            <person name="Diao Y."/>
            <person name="Lu Q."/>
            <person name="Zhao J."/>
            <person name="Cui S."/>
            <person name="Peng C."/>
            <person name="He B."/>
            <person name="Liu H."/>
        </authorList>
    </citation>
    <scope>NUCLEOTIDE SEQUENCE [LARGE SCALE GENOMIC DNA]</scope>
    <source>
        <strain evidence="8">Sdau11-99</strain>
    </source>
</reference>
<keyword evidence="2" id="KW-0805">Transcription regulation</keyword>